<evidence type="ECO:0000313" key="2">
    <source>
        <dbReference type="Proteomes" id="UP001153269"/>
    </source>
</evidence>
<proteinExistence type="predicted"/>
<comment type="caution">
    <text evidence="1">The sequence shown here is derived from an EMBL/GenBank/DDBJ whole genome shotgun (WGS) entry which is preliminary data.</text>
</comment>
<protein>
    <submittedName>
        <fullName evidence="1">Uncharacterized protein</fullName>
    </submittedName>
</protein>
<sequence>MDSLLRLIPAALSLSISLSIASLSSTFFNIRSLAFPASFRPPNSASLTPSLLFFSSCPSLAPALHPSLPPVSLHTPLCSFLTSFTLQLLHLSSSLQKEREWHRSPSDRMNETIQPYTPLVSPPLPCLTLQLA</sequence>
<organism evidence="1 2">
    <name type="scientific">Pleuronectes platessa</name>
    <name type="common">European plaice</name>
    <dbReference type="NCBI Taxonomy" id="8262"/>
    <lineage>
        <taxon>Eukaryota</taxon>
        <taxon>Metazoa</taxon>
        <taxon>Chordata</taxon>
        <taxon>Craniata</taxon>
        <taxon>Vertebrata</taxon>
        <taxon>Euteleostomi</taxon>
        <taxon>Actinopterygii</taxon>
        <taxon>Neopterygii</taxon>
        <taxon>Teleostei</taxon>
        <taxon>Neoteleostei</taxon>
        <taxon>Acanthomorphata</taxon>
        <taxon>Carangaria</taxon>
        <taxon>Pleuronectiformes</taxon>
        <taxon>Pleuronectoidei</taxon>
        <taxon>Pleuronectidae</taxon>
        <taxon>Pleuronectes</taxon>
    </lineage>
</organism>
<dbReference type="EMBL" id="CADEAL010000208">
    <property type="protein sequence ID" value="CAB1416424.1"/>
    <property type="molecule type" value="Genomic_DNA"/>
</dbReference>
<evidence type="ECO:0000313" key="1">
    <source>
        <dbReference type="EMBL" id="CAB1416424.1"/>
    </source>
</evidence>
<dbReference type="AlphaFoldDB" id="A0A9N7TQ53"/>
<keyword evidence="2" id="KW-1185">Reference proteome</keyword>
<reference evidence="1" key="1">
    <citation type="submission" date="2020-03" db="EMBL/GenBank/DDBJ databases">
        <authorList>
            <person name="Weist P."/>
        </authorList>
    </citation>
    <scope>NUCLEOTIDE SEQUENCE</scope>
</reference>
<dbReference type="Proteomes" id="UP001153269">
    <property type="component" value="Unassembled WGS sequence"/>
</dbReference>
<accession>A0A9N7TQ53</accession>
<name>A0A9N7TQ53_PLEPL</name>
<gene>
    <name evidence="1" type="ORF">PLEPLA_LOCUS4215</name>
</gene>